<proteinExistence type="predicted"/>
<organism evidence="1 2">
    <name type="scientific">Carya illinoinensis</name>
    <name type="common">Pecan</name>
    <dbReference type="NCBI Taxonomy" id="32201"/>
    <lineage>
        <taxon>Eukaryota</taxon>
        <taxon>Viridiplantae</taxon>
        <taxon>Streptophyta</taxon>
        <taxon>Embryophyta</taxon>
        <taxon>Tracheophyta</taxon>
        <taxon>Spermatophyta</taxon>
        <taxon>Magnoliopsida</taxon>
        <taxon>eudicotyledons</taxon>
        <taxon>Gunneridae</taxon>
        <taxon>Pentapetalae</taxon>
        <taxon>rosids</taxon>
        <taxon>fabids</taxon>
        <taxon>Fagales</taxon>
        <taxon>Juglandaceae</taxon>
        <taxon>Carya</taxon>
    </lineage>
</organism>
<keyword evidence="2" id="KW-1185">Reference proteome</keyword>
<comment type="caution">
    <text evidence="1">The sequence shown here is derived from an EMBL/GenBank/DDBJ whole genome shotgun (WGS) entry which is preliminary data.</text>
</comment>
<protein>
    <submittedName>
        <fullName evidence="1">Uncharacterized protein</fullName>
    </submittedName>
</protein>
<reference evidence="1" key="1">
    <citation type="submission" date="2020-12" db="EMBL/GenBank/DDBJ databases">
        <title>WGS assembly of Carya illinoinensis cv. Pawnee.</title>
        <authorList>
            <person name="Platts A."/>
            <person name="Shu S."/>
            <person name="Wright S."/>
            <person name="Barry K."/>
            <person name="Edger P."/>
            <person name="Pires J.C."/>
            <person name="Schmutz J."/>
        </authorList>
    </citation>
    <scope>NUCLEOTIDE SEQUENCE</scope>
    <source>
        <tissue evidence="1">Leaf</tissue>
    </source>
</reference>
<dbReference type="EMBL" id="CM031813">
    <property type="protein sequence ID" value="KAG6655517.1"/>
    <property type="molecule type" value="Genomic_DNA"/>
</dbReference>
<dbReference type="Proteomes" id="UP000811609">
    <property type="component" value="Chromosome 5"/>
</dbReference>
<name>A0A8T1QM24_CARIL</name>
<evidence type="ECO:0000313" key="1">
    <source>
        <dbReference type="EMBL" id="KAG6655517.1"/>
    </source>
</evidence>
<sequence length="33" mass="3697">MPSQGFGDLDEITEVLHYYAQLPKMALPSLQTC</sequence>
<dbReference type="AlphaFoldDB" id="A0A8T1QM24"/>
<evidence type="ECO:0000313" key="2">
    <source>
        <dbReference type="Proteomes" id="UP000811609"/>
    </source>
</evidence>
<accession>A0A8T1QM24</accession>
<gene>
    <name evidence="1" type="ORF">CIPAW_05G222200</name>
</gene>